<evidence type="ECO:0000256" key="9">
    <source>
        <dbReference type="ARBA" id="ARBA00023157"/>
    </source>
</evidence>
<dbReference type="InterPro" id="IPR007886">
    <property type="entry name" value="AlaDH/PNT_N"/>
</dbReference>
<dbReference type="SMART" id="SM01003">
    <property type="entry name" value="AlaDh_PNT_N"/>
    <property type="match status" value="1"/>
</dbReference>
<comment type="catalytic activity">
    <reaction evidence="11">
        <text>L-saccharopine + NAD(+) + H2O = L-lysine + 2-oxoglutarate + NADH + H(+)</text>
        <dbReference type="Rhea" id="RHEA:12440"/>
        <dbReference type="ChEBI" id="CHEBI:15377"/>
        <dbReference type="ChEBI" id="CHEBI:15378"/>
        <dbReference type="ChEBI" id="CHEBI:16810"/>
        <dbReference type="ChEBI" id="CHEBI:32551"/>
        <dbReference type="ChEBI" id="CHEBI:57540"/>
        <dbReference type="ChEBI" id="CHEBI:57945"/>
        <dbReference type="ChEBI" id="CHEBI:57951"/>
        <dbReference type="EC" id="1.5.1.7"/>
    </reaction>
</comment>
<gene>
    <name evidence="16" type="ORF">JQS30_08335</name>
</gene>
<keyword evidence="7" id="KW-0560">Oxidoreductase</keyword>
<dbReference type="SMART" id="SM01002">
    <property type="entry name" value="AlaDh_PNT_C"/>
    <property type="match status" value="1"/>
</dbReference>
<feature type="domain" description="Alanine dehydrogenase/pyridine nucleotide transhydrogenase NAD(H)-binding" evidence="14">
    <location>
        <begin position="162"/>
        <end position="293"/>
    </location>
</feature>
<feature type="domain" description="Alanine dehydrogenase/pyridine nucleotide transhydrogenase N-terminal" evidence="15">
    <location>
        <begin position="5"/>
        <end position="139"/>
    </location>
</feature>
<comment type="subunit">
    <text evidence="3">Monomer.</text>
</comment>
<evidence type="ECO:0000256" key="10">
    <source>
        <dbReference type="ARBA" id="ARBA00033228"/>
    </source>
</evidence>
<dbReference type="PIRSF" id="PIRSF018250">
    <property type="entry name" value="Saccharopine_DH_Lys"/>
    <property type="match status" value="1"/>
</dbReference>
<dbReference type="InterPro" id="IPR036291">
    <property type="entry name" value="NAD(P)-bd_dom_sf"/>
</dbReference>
<evidence type="ECO:0000256" key="4">
    <source>
        <dbReference type="ARBA" id="ARBA00012847"/>
    </source>
</evidence>
<evidence type="ECO:0000256" key="7">
    <source>
        <dbReference type="ARBA" id="ARBA00023002"/>
    </source>
</evidence>
<keyword evidence="8 13" id="KW-0520">NAD</keyword>
<evidence type="ECO:0000256" key="3">
    <source>
        <dbReference type="ARBA" id="ARBA00011245"/>
    </source>
</evidence>
<dbReference type="SUPFAM" id="SSF51735">
    <property type="entry name" value="NAD(P)-binding Rossmann-fold domains"/>
    <property type="match status" value="1"/>
</dbReference>
<dbReference type="Pfam" id="PF05222">
    <property type="entry name" value="AlaDh_PNT_N"/>
    <property type="match status" value="1"/>
</dbReference>
<dbReference type="CDD" id="cd12188">
    <property type="entry name" value="SDH"/>
    <property type="match status" value="1"/>
</dbReference>
<proteinExistence type="inferred from homology"/>
<feature type="binding site" evidence="13">
    <location>
        <begin position="294"/>
        <end position="297"/>
    </location>
    <ligand>
        <name>NAD(+)</name>
        <dbReference type="ChEBI" id="CHEBI:57540"/>
    </ligand>
</feature>
<dbReference type="InterPro" id="IPR051168">
    <property type="entry name" value="AASS"/>
</dbReference>
<dbReference type="EMBL" id="CP070496">
    <property type="protein sequence ID" value="QSB06880.1"/>
    <property type="molecule type" value="Genomic_DNA"/>
</dbReference>
<reference evidence="16" key="1">
    <citation type="submission" date="2021-02" db="EMBL/GenBank/DDBJ databases">
        <title>Natronoglycomyces albus gen. nov., sp. nov, a haloalkaliphilic actinobacterium from a soda solonchak soil.</title>
        <authorList>
            <person name="Sorokin D.Y."/>
            <person name="Khijniak T.V."/>
            <person name="Zakharycheva A.P."/>
            <person name="Boueva O.V."/>
            <person name="Ariskina E.V."/>
            <person name="Hahnke R.L."/>
            <person name="Bunk B."/>
            <person name="Sproer C."/>
            <person name="Schumann P."/>
            <person name="Evtushenko L.I."/>
            <person name="Kublanov I.V."/>
        </authorList>
    </citation>
    <scope>NUCLEOTIDE SEQUENCE</scope>
    <source>
        <strain evidence="16">DSM 106290</strain>
    </source>
</reference>
<keyword evidence="17" id="KW-1185">Reference proteome</keyword>
<dbReference type="PANTHER" id="PTHR11133">
    <property type="entry name" value="SACCHAROPINE DEHYDROGENASE"/>
    <property type="match status" value="1"/>
</dbReference>
<dbReference type="InterPro" id="IPR007698">
    <property type="entry name" value="AlaDH/PNT_NAD(H)-bd"/>
</dbReference>
<feature type="active site" description="Proton donor" evidence="12">
    <location>
        <position position="93"/>
    </location>
</feature>
<feature type="binding site" evidence="13">
    <location>
        <position position="127"/>
    </location>
    <ligand>
        <name>NAD(+)</name>
        <dbReference type="ChEBI" id="CHEBI:57540"/>
    </ligand>
</feature>
<evidence type="ECO:0000256" key="6">
    <source>
        <dbReference type="ARBA" id="ARBA00022605"/>
    </source>
</evidence>
<dbReference type="InterPro" id="IPR027281">
    <property type="entry name" value="Lys1"/>
</dbReference>
<comment type="similarity">
    <text evidence="2">Belongs to the AlaDH/PNT family.</text>
</comment>
<dbReference type="GO" id="GO:0019878">
    <property type="term" value="P:lysine biosynthetic process via aminoadipic acid"/>
    <property type="evidence" value="ECO:0007669"/>
    <property type="project" value="UniProtKB-UniPathway"/>
</dbReference>
<protein>
    <recommendedName>
        <fullName evidence="5">Saccharopine dehydrogenase [NAD(+), L-lysine-forming]</fullName>
        <ecNumber evidence="4">1.5.1.7</ecNumber>
    </recommendedName>
    <alternativeName>
        <fullName evidence="10">Lysine--2-oxoglutarate reductase</fullName>
    </alternativeName>
</protein>
<evidence type="ECO:0000256" key="8">
    <source>
        <dbReference type="ARBA" id="ARBA00023027"/>
    </source>
</evidence>
<dbReference type="UniPathway" id="UPA00033">
    <property type="reaction ID" value="UER00034"/>
</dbReference>
<keyword evidence="9" id="KW-1015">Disulfide bond</keyword>
<evidence type="ECO:0000259" key="14">
    <source>
        <dbReference type="SMART" id="SM01002"/>
    </source>
</evidence>
<evidence type="ECO:0000256" key="11">
    <source>
        <dbReference type="ARBA" id="ARBA00047860"/>
    </source>
</evidence>
<evidence type="ECO:0000259" key="15">
    <source>
        <dbReference type="SMART" id="SM01003"/>
    </source>
</evidence>
<dbReference type="Gene3D" id="3.40.50.720">
    <property type="entry name" value="NAD(P)-binding Rossmann-like Domain"/>
    <property type="match status" value="1"/>
</dbReference>
<evidence type="ECO:0000256" key="5">
    <source>
        <dbReference type="ARBA" id="ARBA00021221"/>
    </source>
</evidence>
<dbReference type="GO" id="GO:0005737">
    <property type="term" value="C:cytoplasm"/>
    <property type="evidence" value="ECO:0007669"/>
    <property type="project" value="TreeGrafter"/>
</dbReference>
<organism evidence="16 17">
    <name type="scientific">Natronoglycomyces albus</name>
    <dbReference type="NCBI Taxonomy" id="2811108"/>
    <lineage>
        <taxon>Bacteria</taxon>
        <taxon>Bacillati</taxon>
        <taxon>Actinomycetota</taxon>
        <taxon>Actinomycetes</taxon>
        <taxon>Glycomycetales</taxon>
        <taxon>Glycomycetaceae</taxon>
        <taxon>Natronoglycomyces</taxon>
    </lineage>
</organism>
<dbReference type="SUPFAM" id="SSF52283">
    <property type="entry name" value="Formate/glycerate dehydrogenase catalytic domain-like"/>
    <property type="match status" value="1"/>
</dbReference>
<evidence type="ECO:0000256" key="2">
    <source>
        <dbReference type="ARBA" id="ARBA00005689"/>
    </source>
</evidence>
<evidence type="ECO:0000256" key="12">
    <source>
        <dbReference type="PIRSR" id="PIRSR018250-1"/>
    </source>
</evidence>
<dbReference type="Proteomes" id="UP000662939">
    <property type="component" value="Chromosome"/>
</dbReference>
<feature type="binding site" evidence="13">
    <location>
        <begin position="185"/>
        <end position="186"/>
    </location>
    <ligand>
        <name>NAD(+)</name>
        <dbReference type="ChEBI" id="CHEBI:57540"/>
    </ligand>
</feature>
<dbReference type="RefSeq" id="WP_213172887.1">
    <property type="nucleotide sequence ID" value="NZ_CP070496.1"/>
</dbReference>
<keyword evidence="6" id="KW-0028">Amino-acid biosynthesis</keyword>
<dbReference type="EC" id="1.5.1.7" evidence="4"/>
<sequence length="343" mass="37394">MTHVWIRAESYPSERRAPVTPEDAATLIGEGLTVTVERSPMRCFADDEYERAGCRLAEPHTWAAASADTFILGLKALPDNDEPLTGRHIYFAHAYKGQNGSGQLLERFQAGNGEILDLEYLVDDNGRRLAAFGYWAGYIGAALAVQHASGQLETPLTATSRAELDNRLLQANTDRLTAVVIGALGRCGRGAADALTHSRVAVTRWDIEQTRDLDREALLDHDILINAVATTEPADPFLTTSHLKPGARLSTVADITCDVGSPQHLLPLYEDLTTWERPLLHVGHVDRPLTVIAIDNLPSLLPRESSADFSSQLTPHLPQLSDGAPWKRARSAYAHAIDQGATT</sequence>
<dbReference type="AlphaFoldDB" id="A0A895XXE2"/>
<accession>A0A895XXE2</accession>
<feature type="active site" description="Proton acceptor" evidence="12">
    <location>
        <position position="75"/>
    </location>
</feature>
<dbReference type="PANTHER" id="PTHR11133:SF23">
    <property type="entry name" value="SACCHAROPINE DEHYDROGENASE [NAD(+), L-LYSINE-FORMING]"/>
    <property type="match status" value="1"/>
</dbReference>
<evidence type="ECO:0000313" key="16">
    <source>
        <dbReference type="EMBL" id="QSB06880.1"/>
    </source>
</evidence>
<dbReference type="KEGG" id="nav:JQS30_08335"/>
<feature type="binding site" evidence="13">
    <location>
        <position position="210"/>
    </location>
    <ligand>
        <name>NAD(+)</name>
        <dbReference type="ChEBI" id="CHEBI:57540"/>
    </ligand>
</feature>
<dbReference type="GO" id="GO:0004754">
    <property type="term" value="F:saccharopine dehydrogenase (NAD+, L-lysine-forming) activity"/>
    <property type="evidence" value="ECO:0007669"/>
    <property type="project" value="UniProtKB-EC"/>
</dbReference>
<name>A0A895XXE2_9ACTN</name>
<evidence type="ECO:0000256" key="13">
    <source>
        <dbReference type="PIRSR" id="PIRSR018250-3"/>
    </source>
</evidence>
<feature type="binding site" evidence="13">
    <location>
        <position position="206"/>
    </location>
    <ligand>
        <name>NAD(+)</name>
        <dbReference type="ChEBI" id="CHEBI:57540"/>
    </ligand>
</feature>
<evidence type="ECO:0000313" key="17">
    <source>
        <dbReference type="Proteomes" id="UP000662939"/>
    </source>
</evidence>
<comment type="pathway">
    <text evidence="1">Amino-acid biosynthesis; L-lysine biosynthesis via AAA pathway; L-lysine from L-alpha-aminoadipate (fungal route): step 3/3.</text>
</comment>
<evidence type="ECO:0000256" key="1">
    <source>
        <dbReference type="ARBA" id="ARBA00004884"/>
    </source>
</evidence>